<dbReference type="Gene3D" id="3.20.20.120">
    <property type="entry name" value="Enolase-like C-terminal domain"/>
    <property type="match status" value="1"/>
</dbReference>
<dbReference type="PANTHER" id="PTHR48080">
    <property type="entry name" value="D-GALACTONATE DEHYDRATASE-RELATED"/>
    <property type="match status" value="1"/>
</dbReference>
<evidence type="ECO:0000313" key="5">
    <source>
        <dbReference type="Proteomes" id="UP001180845"/>
    </source>
</evidence>
<feature type="domain" description="Enolase C-terminal" evidence="3">
    <location>
        <begin position="1"/>
        <end position="117"/>
    </location>
</feature>
<dbReference type="InterPro" id="IPR036849">
    <property type="entry name" value="Enolase-like_C_sf"/>
</dbReference>
<organism evidence="4 5">
    <name type="scientific">Haloactinomyces albus</name>
    <dbReference type="NCBI Taxonomy" id="1352928"/>
    <lineage>
        <taxon>Bacteria</taxon>
        <taxon>Bacillati</taxon>
        <taxon>Actinomycetota</taxon>
        <taxon>Actinomycetes</taxon>
        <taxon>Actinopolysporales</taxon>
        <taxon>Actinopolysporaceae</taxon>
        <taxon>Haloactinomyces</taxon>
    </lineage>
</organism>
<gene>
    <name evidence="4" type="ORF">JOF55_004746</name>
</gene>
<evidence type="ECO:0000259" key="3">
    <source>
        <dbReference type="Pfam" id="PF13378"/>
    </source>
</evidence>
<evidence type="ECO:0000313" key="4">
    <source>
        <dbReference type="EMBL" id="MDR7304502.1"/>
    </source>
</evidence>
<evidence type="ECO:0000256" key="1">
    <source>
        <dbReference type="ARBA" id="ARBA00008031"/>
    </source>
</evidence>
<dbReference type="GO" id="GO:0046872">
    <property type="term" value="F:metal ion binding"/>
    <property type="evidence" value="ECO:0007669"/>
    <property type="project" value="UniProtKB-KW"/>
</dbReference>
<comment type="similarity">
    <text evidence="1">Belongs to the mandelate racemase/muconate lactonizing enzyme family.</text>
</comment>
<protein>
    <submittedName>
        <fullName evidence="4">L-alanine-DL-glutamate epimerase-like enolase superfamily enzyme</fullName>
    </submittedName>
</protein>
<sequence length="131" mass="13786">MLDELVQHEDDLIQMISQDVADGIGLKVSKAGGLTRGRRHRDIATAAGATVSVQDTVGSTITFAAVAHLGATVPERSLRCVLDSRGMVSVEAADFDAPIIDGGVLVPDRSGLGLTVHLDRLGEPVEIWDNS</sequence>
<dbReference type="InterPro" id="IPR034593">
    <property type="entry name" value="DgoD-like"/>
</dbReference>
<dbReference type="SUPFAM" id="SSF51604">
    <property type="entry name" value="Enolase C-terminal domain-like"/>
    <property type="match status" value="1"/>
</dbReference>
<dbReference type="AlphaFoldDB" id="A0AAE3ZGM4"/>
<keyword evidence="2" id="KW-0479">Metal-binding</keyword>
<dbReference type="Proteomes" id="UP001180845">
    <property type="component" value="Unassembled WGS sequence"/>
</dbReference>
<comment type="caution">
    <text evidence="4">The sequence shown here is derived from an EMBL/GenBank/DDBJ whole genome shotgun (WGS) entry which is preliminary data.</text>
</comment>
<dbReference type="InterPro" id="IPR029065">
    <property type="entry name" value="Enolase_C-like"/>
</dbReference>
<proteinExistence type="inferred from homology"/>
<name>A0AAE3ZGM4_9ACTN</name>
<evidence type="ECO:0000256" key="2">
    <source>
        <dbReference type="ARBA" id="ARBA00022723"/>
    </source>
</evidence>
<reference evidence="4" key="1">
    <citation type="submission" date="2023-07" db="EMBL/GenBank/DDBJ databases">
        <title>Sequencing the genomes of 1000 actinobacteria strains.</title>
        <authorList>
            <person name="Klenk H.-P."/>
        </authorList>
    </citation>
    <scope>NUCLEOTIDE SEQUENCE</scope>
    <source>
        <strain evidence="4">DSM 45977</strain>
    </source>
</reference>
<dbReference type="Pfam" id="PF13378">
    <property type="entry name" value="MR_MLE_C"/>
    <property type="match status" value="1"/>
</dbReference>
<accession>A0AAE3ZGM4</accession>
<keyword evidence="5" id="KW-1185">Reference proteome</keyword>
<dbReference type="PANTHER" id="PTHR48080:SF3">
    <property type="entry name" value="ENOLASE SUPERFAMILY MEMBER DDB_G0284701"/>
    <property type="match status" value="1"/>
</dbReference>
<dbReference type="EMBL" id="JAVDXW010000002">
    <property type="protein sequence ID" value="MDR7304502.1"/>
    <property type="molecule type" value="Genomic_DNA"/>
</dbReference>